<evidence type="ECO:0008006" key="13">
    <source>
        <dbReference type="Google" id="ProtNLM"/>
    </source>
</evidence>
<feature type="domain" description="EF-hand" evidence="10">
    <location>
        <begin position="538"/>
        <end position="573"/>
    </location>
</feature>
<dbReference type="PROSITE" id="PS00018">
    <property type="entry name" value="EF_HAND_1"/>
    <property type="match status" value="4"/>
</dbReference>
<evidence type="ECO:0000256" key="1">
    <source>
        <dbReference type="ARBA" id="ARBA00022527"/>
    </source>
</evidence>
<keyword evidence="6" id="KW-0106">Calcium</keyword>
<keyword evidence="12" id="KW-1185">Reference proteome</keyword>
<evidence type="ECO:0000259" key="10">
    <source>
        <dbReference type="PROSITE" id="PS50222"/>
    </source>
</evidence>
<feature type="domain" description="EF-hand" evidence="10">
    <location>
        <begin position="418"/>
        <end position="453"/>
    </location>
</feature>
<dbReference type="GO" id="GO:0005524">
    <property type="term" value="F:ATP binding"/>
    <property type="evidence" value="ECO:0007669"/>
    <property type="project" value="UniProtKB-UniRule"/>
</dbReference>
<dbReference type="InterPro" id="IPR011992">
    <property type="entry name" value="EF-hand-dom_pair"/>
</dbReference>
<dbReference type="SUPFAM" id="SSF47473">
    <property type="entry name" value="EF-hand"/>
    <property type="match status" value="1"/>
</dbReference>
<dbReference type="Gene3D" id="1.10.238.10">
    <property type="entry name" value="EF-hand"/>
    <property type="match status" value="2"/>
</dbReference>
<evidence type="ECO:0000256" key="8">
    <source>
        <dbReference type="PROSITE-ProRule" id="PRU10141"/>
    </source>
</evidence>
<protein>
    <recommendedName>
        <fullName evidence="13">Calcium-dependent protein kinase</fullName>
    </recommendedName>
</protein>
<dbReference type="Gene3D" id="1.10.510.10">
    <property type="entry name" value="Transferase(Phosphotransferase) domain 1"/>
    <property type="match status" value="1"/>
</dbReference>
<dbReference type="PROSITE" id="PS00107">
    <property type="entry name" value="PROTEIN_KINASE_ATP"/>
    <property type="match status" value="1"/>
</dbReference>
<dbReference type="AlphaFoldDB" id="A0A250WT54"/>
<evidence type="ECO:0000256" key="3">
    <source>
        <dbReference type="ARBA" id="ARBA00022737"/>
    </source>
</evidence>
<dbReference type="InterPro" id="IPR017441">
    <property type="entry name" value="Protein_kinase_ATP_BS"/>
</dbReference>
<comment type="caution">
    <text evidence="11">The sequence shown here is derived from an EMBL/GenBank/DDBJ whole genome shotgun (WGS) entry which is preliminary data.</text>
</comment>
<dbReference type="SMART" id="SM00220">
    <property type="entry name" value="S_TKc"/>
    <property type="match status" value="1"/>
</dbReference>
<gene>
    <name evidence="11" type="ORF">CEUSTIGMA_g1445.t1</name>
</gene>
<dbReference type="OrthoDB" id="40902at2759"/>
<dbReference type="GO" id="GO:0004674">
    <property type="term" value="F:protein serine/threonine kinase activity"/>
    <property type="evidence" value="ECO:0007669"/>
    <property type="project" value="UniProtKB-KW"/>
</dbReference>
<evidence type="ECO:0000256" key="6">
    <source>
        <dbReference type="ARBA" id="ARBA00022837"/>
    </source>
</evidence>
<dbReference type="InterPro" id="IPR002048">
    <property type="entry name" value="EF_hand_dom"/>
</dbReference>
<keyword evidence="1" id="KW-0723">Serine/threonine-protein kinase</keyword>
<dbReference type="EMBL" id="BEGY01000005">
    <property type="protein sequence ID" value="GAX73995.1"/>
    <property type="molecule type" value="Genomic_DNA"/>
</dbReference>
<dbReference type="FunFam" id="1.10.510.10:FF:000571">
    <property type="entry name" value="Maternal embryonic leucine zipper kinase"/>
    <property type="match status" value="1"/>
</dbReference>
<feature type="domain" description="Protein kinase" evidence="9">
    <location>
        <begin position="92"/>
        <end position="357"/>
    </location>
</feature>
<dbReference type="STRING" id="1157962.A0A250WT54"/>
<evidence type="ECO:0000256" key="5">
    <source>
        <dbReference type="ARBA" id="ARBA00022777"/>
    </source>
</evidence>
<dbReference type="SMART" id="SM00054">
    <property type="entry name" value="EFh"/>
    <property type="match status" value="4"/>
</dbReference>
<dbReference type="CDD" id="cd00051">
    <property type="entry name" value="EFh"/>
    <property type="match status" value="1"/>
</dbReference>
<keyword evidence="3" id="KW-0677">Repeat</keyword>
<dbReference type="PROSITE" id="PS00108">
    <property type="entry name" value="PROTEIN_KINASE_ST"/>
    <property type="match status" value="1"/>
</dbReference>
<dbReference type="FunFam" id="1.10.238.10:FF:000003">
    <property type="entry name" value="Calmodulin A"/>
    <property type="match status" value="1"/>
</dbReference>
<dbReference type="PANTHER" id="PTHR24349">
    <property type="entry name" value="SERINE/THREONINE-PROTEIN KINASE"/>
    <property type="match status" value="1"/>
</dbReference>
<dbReference type="Pfam" id="PF00069">
    <property type="entry name" value="Pkinase"/>
    <property type="match status" value="1"/>
</dbReference>
<evidence type="ECO:0000313" key="12">
    <source>
        <dbReference type="Proteomes" id="UP000232323"/>
    </source>
</evidence>
<dbReference type="InterPro" id="IPR008271">
    <property type="entry name" value="Ser/Thr_kinase_AS"/>
</dbReference>
<evidence type="ECO:0000256" key="4">
    <source>
        <dbReference type="ARBA" id="ARBA00022741"/>
    </source>
</evidence>
<dbReference type="InterPro" id="IPR000719">
    <property type="entry name" value="Prot_kinase_dom"/>
</dbReference>
<dbReference type="PROSITE" id="PS50011">
    <property type="entry name" value="PROTEIN_KINASE_DOM"/>
    <property type="match status" value="1"/>
</dbReference>
<evidence type="ECO:0000256" key="7">
    <source>
        <dbReference type="ARBA" id="ARBA00022840"/>
    </source>
</evidence>
<organism evidence="11 12">
    <name type="scientific">Chlamydomonas eustigma</name>
    <dbReference type="NCBI Taxonomy" id="1157962"/>
    <lineage>
        <taxon>Eukaryota</taxon>
        <taxon>Viridiplantae</taxon>
        <taxon>Chlorophyta</taxon>
        <taxon>core chlorophytes</taxon>
        <taxon>Chlorophyceae</taxon>
        <taxon>CS clade</taxon>
        <taxon>Chlamydomonadales</taxon>
        <taxon>Chlamydomonadaceae</taxon>
        <taxon>Chlamydomonas</taxon>
    </lineage>
</organism>
<reference evidence="11 12" key="1">
    <citation type="submission" date="2017-08" db="EMBL/GenBank/DDBJ databases">
        <title>Acidophilic green algal genome provides insights into adaptation to an acidic environment.</title>
        <authorList>
            <person name="Hirooka S."/>
            <person name="Hirose Y."/>
            <person name="Kanesaki Y."/>
            <person name="Higuchi S."/>
            <person name="Fujiwara T."/>
            <person name="Onuma R."/>
            <person name="Era A."/>
            <person name="Ohbayashi R."/>
            <person name="Uzuka A."/>
            <person name="Nozaki H."/>
            <person name="Yoshikawa H."/>
            <person name="Miyagishima S.Y."/>
        </authorList>
    </citation>
    <scope>NUCLEOTIDE SEQUENCE [LARGE SCALE GENOMIC DNA]</scope>
    <source>
        <strain evidence="11 12">NIES-2499</strain>
    </source>
</reference>
<dbReference type="GO" id="GO:0005509">
    <property type="term" value="F:calcium ion binding"/>
    <property type="evidence" value="ECO:0007669"/>
    <property type="project" value="InterPro"/>
</dbReference>
<sequence>MSVLFREKMRVYRECNAIKSCRSPLILSKSWRMHHQDSRRERVAENSWICFSTDYVATASDDGVLKLNPRTDLSADEITHVFGYARDLKAKYTLGKVIGAGSFGIVRECNELSSGRRYAVKTISKAPKRGLATPRYLLKLRTEVEIMQQLGYSLDAVNLKDVFEDDENVHLVMEVCDGGVLLERIEKEKYSEKFIIPIVRSILRFISQCHTKGFIYRDVKPDNFLFQTKDADSHLKATDFGLSIKHWPHERKLTSRSGTPAYMAPELVMQSYDEKCDVWSVGMLTYQMLTGRFPYWEDVRRVSLTDVWRAILTDDLKWDAPELKQLSRPAVDFLQSLLQRDPANRPSAQDCLQHPWVVDDTNAADLPLEGSVVQRLQRFSTYGLLKQMVLKMIVDDMAAGGDAAAALKSQPSVGVPADVVEGLQSLFNELDVDRSGSITMSELSQGLRKQGYSLTDNEIEQLMRKVDANHDGDVSINEFMTTLLDWNLIQESQGWKSFVDRAFDNLDKDGNGFINLEELVQLLPTVMTDTGRPVSAEERLATAKQMLREADTNGDGKISRDEFLELLKEHQTPDSLSFYDDRVTRSA</sequence>
<evidence type="ECO:0000313" key="11">
    <source>
        <dbReference type="EMBL" id="GAX73995.1"/>
    </source>
</evidence>
<dbReference type="SUPFAM" id="SSF56112">
    <property type="entry name" value="Protein kinase-like (PK-like)"/>
    <property type="match status" value="1"/>
</dbReference>
<keyword evidence="7 8" id="KW-0067">ATP-binding</keyword>
<dbReference type="Gene3D" id="3.30.200.20">
    <property type="entry name" value="Phosphorylase Kinase, domain 1"/>
    <property type="match status" value="1"/>
</dbReference>
<keyword evidence="2" id="KW-0808">Transferase</keyword>
<feature type="binding site" evidence="8">
    <location>
        <position position="121"/>
    </location>
    <ligand>
        <name>ATP</name>
        <dbReference type="ChEBI" id="CHEBI:30616"/>
    </ligand>
</feature>
<feature type="domain" description="EF-hand" evidence="10">
    <location>
        <begin position="454"/>
        <end position="489"/>
    </location>
</feature>
<dbReference type="CDD" id="cd05117">
    <property type="entry name" value="STKc_CAMK"/>
    <property type="match status" value="1"/>
</dbReference>
<dbReference type="Proteomes" id="UP000232323">
    <property type="component" value="Unassembled WGS sequence"/>
</dbReference>
<feature type="domain" description="EF-hand" evidence="10">
    <location>
        <begin position="494"/>
        <end position="529"/>
    </location>
</feature>
<dbReference type="Pfam" id="PF13499">
    <property type="entry name" value="EF-hand_7"/>
    <property type="match status" value="2"/>
</dbReference>
<name>A0A250WT54_9CHLO</name>
<proteinExistence type="predicted"/>
<evidence type="ECO:0000256" key="2">
    <source>
        <dbReference type="ARBA" id="ARBA00022679"/>
    </source>
</evidence>
<dbReference type="InterPro" id="IPR018247">
    <property type="entry name" value="EF_Hand_1_Ca_BS"/>
</dbReference>
<dbReference type="InterPro" id="IPR011009">
    <property type="entry name" value="Kinase-like_dom_sf"/>
</dbReference>
<dbReference type="InterPro" id="IPR050205">
    <property type="entry name" value="CDPK_Ser/Thr_kinases"/>
</dbReference>
<dbReference type="PROSITE" id="PS50222">
    <property type="entry name" value="EF_HAND_2"/>
    <property type="match status" value="4"/>
</dbReference>
<keyword evidence="4 8" id="KW-0547">Nucleotide-binding</keyword>
<evidence type="ECO:0000259" key="9">
    <source>
        <dbReference type="PROSITE" id="PS50011"/>
    </source>
</evidence>
<accession>A0A250WT54</accession>
<keyword evidence="5" id="KW-0418">Kinase</keyword>